<dbReference type="PROSITE" id="PS00571">
    <property type="entry name" value="AMIDASES"/>
    <property type="match status" value="1"/>
</dbReference>
<dbReference type="InterPro" id="IPR023631">
    <property type="entry name" value="Amidase_dom"/>
</dbReference>
<gene>
    <name evidence="2" type="ORF">FHG71_21215</name>
</gene>
<feature type="domain" description="Amidase" evidence="1">
    <location>
        <begin position="24"/>
        <end position="424"/>
    </location>
</feature>
<dbReference type="RefSeq" id="WP_139083695.1">
    <property type="nucleotide sequence ID" value="NZ_VDFV01000068.1"/>
</dbReference>
<keyword evidence="3" id="KW-1185">Reference proteome</keyword>
<organism evidence="2 3">
    <name type="scientific">Rubellimicrobium roseum</name>
    <dbReference type="NCBI Taxonomy" id="687525"/>
    <lineage>
        <taxon>Bacteria</taxon>
        <taxon>Pseudomonadati</taxon>
        <taxon>Pseudomonadota</taxon>
        <taxon>Alphaproteobacteria</taxon>
        <taxon>Rhodobacterales</taxon>
        <taxon>Roseobacteraceae</taxon>
        <taxon>Rubellimicrobium</taxon>
    </lineage>
</organism>
<dbReference type="PANTHER" id="PTHR11895:SF176">
    <property type="entry name" value="AMIDASE AMID-RELATED"/>
    <property type="match status" value="1"/>
</dbReference>
<dbReference type="OrthoDB" id="9777859at2"/>
<name>A0A5C4N6Q5_9RHOB</name>
<dbReference type="Pfam" id="PF01425">
    <property type="entry name" value="Amidase"/>
    <property type="match status" value="1"/>
</dbReference>
<dbReference type="GO" id="GO:0003824">
    <property type="term" value="F:catalytic activity"/>
    <property type="evidence" value="ECO:0007669"/>
    <property type="project" value="InterPro"/>
</dbReference>
<dbReference type="SUPFAM" id="SSF75304">
    <property type="entry name" value="Amidase signature (AS) enzymes"/>
    <property type="match status" value="1"/>
</dbReference>
<protein>
    <submittedName>
        <fullName evidence="2">Amidase</fullName>
    </submittedName>
</protein>
<dbReference type="InterPro" id="IPR020556">
    <property type="entry name" value="Amidase_CS"/>
</dbReference>
<dbReference type="AlphaFoldDB" id="A0A5C4N6Q5"/>
<dbReference type="Proteomes" id="UP000305709">
    <property type="component" value="Unassembled WGS sequence"/>
</dbReference>
<proteinExistence type="predicted"/>
<comment type="caution">
    <text evidence="2">The sequence shown here is derived from an EMBL/GenBank/DDBJ whole genome shotgun (WGS) entry which is preliminary data.</text>
</comment>
<evidence type="ECO:0000313" key="3">
    <source>
        <dbReference type="Proteomes" id="UP000305709"/>
    </source>
</evidence>
<dbReference type="InterPro" id="IPR000120">
    <property type="entry name" value="Amidase"/>
</dbReference>
<evidence type="ECO:0000313" key="2">
    <source>
        <dbReference type="EMBL" id="TNC61384.1"/>
    </source>
</evidence>
<dbReference type="EMBL" id="VDFV01000068">
    <property type="protein sequence ID" value="TNC61384.1"/>
    <property type="molecule type" value="Genomic_DNA"/>
</dbReference>
<sequence length="439" mass="45199">MSAELRDVPALGAAFRAGTLTPREVVEAALARIAETEPILNAFADPMAESARAEADLAGEALRAGLDLGPLHGIPVAIKDLIEVAGAPTGWGTKVESPRVATTDAPLVARLRAAGAVILGKTNCLEYAYGVPHPEIGQTNNPHDLSRTAGGSSGGSAAAVAAGIVPLSVGTDTGGSIRIPAAYCGIVGLKPSYGLVPLDGVFPLSWSLDHAGPLARSVGDARLLFSAMSGRDMAAPTPGRMRLGVLRRHWPREDVNREVGARVDQALEQLGAAGFEVREIDLPGLGAANATLVDILKPEASVIHRDLLARNAAGYAPGTRAQIEAGFEVPATAYVEAMRLRARLRAEVEAMFAEVDALVSPAVPFVAPHEDPPISGENHDDEMLASGFANLTGHPALSLPCGQVGGLPVGLQLVGSFGGDARLLALAEVCEGALSGQNE</sequence>
<dbReference type="PANTHER" id="PTHR11895">
    <property type="entry name" value="TRANSAMIDASE"/>
    <property type="match status" value="1"/>
</dbReference>
<evidence type="ECO:0000259" key="1">
    <source>
        <dbReference type="Pfam" id="PF01425"/>
    </source>
</evidence>
<dbReference type="InterPro" id="IPR036928">
    <property type="entry name" value="AS_sf"/>
</dbReference>
<reference evidence="2 3" key="1">
    <citation type="submission" date="2019-06" db="EMBL/GenBank/DDBJ databases">
        <authorList>
            <person name="Jiang L."/>
        </authorList>
    </citation>
    <scope>NUCLEOTIDE SEQUENCE [LARGE SCALE GENOMIC DNA]</scope>
    <source>
        <strain evidence="2 3">YIM 48858</strain>
    </source>
</reference>
<accession>A0A5C4N6Q5</accession>
<dbReference type="Gene3D" id="3.90.1300.10">
    <property type="entry name" value="Amidase signature (AS) domain"/>
    <property type="match status" value="1"/>
</dbReference>